<gene>
    <name evidence="2" type="ORF">GCM10022223_57760</name>
</gene>
<reference evidence="3" key="1">
    <citation type="journal article" date="2019" name="Int. J. Syst. Evol. Microbiol.">
        <title>The Global Catalogue of Microorganisms (GCM) 10K type strain sequencing project: providing services to taxonomists for standard genome sequencing and annotation.</title>
        <authorList>
            <consortium name="The Broad Institute Genomics Platform"/>
            <consortium name="The Broad Institute Genome Sequencing Center for Infectious Disease"/>
            <person name="Wu L."/>
            <person name="Ma J."/>
        </authorList>
    </citation>
    <scope>NUCLEOTIDE SEQUENCE [LARGE SCALE GENOMIC DNA]</scope>
    <source>
        <strain evidence="3">JCM 16902</strain>
    </source>
</reference>
<feature type="transmembrane region" description="Helical" evidence="1">
    <location>
        <begin position="379"/>
        <end position="399"/>
    </location>
</feature>
<evidence type="ECO:0000313" key="3">
    <source>
        <dbReference type="Proteomes" id="UP001501074"/>
    </source>
</evidence>
<organism evidence="2 3">
    <name type="scientific">Kineosporia mesophila</name>
    <dbReference type="NCBI Taxonomy" id="566012"/>
    <lineage>
        <taxon>Bacteria</taxon>
        <taxon>Bacillati</taxon>
        <taxon>Actinomycetota</taxon>
        <taxon>Actinomycetes</taxon>
        <taxon>Kineosporiales</taxon>
        <taxon>Kineosporiaceae</taxon>
        <taxon>Kineosporia</taxon>
    </lineage>
</organism>
<protein>
    <recommendedName>
        <fullName evidence="4">O-antigen ligase-like membrane protein</fullName>
    </recommendedName>
</protein>
<dbReference type="EMBL" id="BAAAZO010000011">
    <property type="protein sequence ID" value="GAA3632086.1"/>
    <property type="molecule type" value="Genomic_DNA"/>
</dbReference>
<sequence>MVRKVRQRWRRDRSSPQPSLDALAAYDERSDRLRLVEAVGPTKEVSEENRRYILRLLKITLLVCIVGMRFAIPLGSFPIPLPLVATYVFVVLARLRGGVRYNRVRTELFIASAALIVLATYLSQFFGNSISLNSVLLLLILWMPWVFCISIQFRDLFVPLARFYTRIMLVAAVVGVFQLGSQYAGVWVYQDYLLKFVPENLLIQDYNVSYELAWNDPTTKANAFVFLEPSFLCQYLALALVIALLIRAPAWQPALLGIGMASTLSGTGIILLVVAVGLMVVVAPNRIRPAYVLAGAVGLAIVFATPAANILLDRRDETSQQGSSGYIRFVQPYTEVSAGLSDNPTRLFVGAGPGSADRLLTSFRSGGDAVVYTIAPKLAFEYGLVAMVVFVAFLMVSVYRGPPIPVLPTAMLFMIFFLSGSLLQAHTVALAWLLTSLWGPPVTVGVSDALAAVMRRDRDQVPVA</sequence>
<evidence type="ECO:0008006" key="4">
    <source>
        <dbReference type="Google" id="ProtNLM"/>
    </source>
</evidence>
<keyword evidence="1" id="KW-0472">Membrane</keyword>
<evidence type="ECO:0000313" key="2">
    <source>
        <dbReference type="EMBL" id="GAA3632086.1"/>
    </source>
</evidence>
<feature type="transmembrane region" description="Helical" evidence="1">
    <location>
        <begin position="258"/>
        <end position="284"/>
    </location>
</feature>
<proteinExistence type="predicted"/>
<name>A0ABP7AHD2_9ACTN</name>
<feature type="transmembrane region" description="Helical" evidence="1">
    <location>
        <begin position="411"/>
        <end position="434"/>
    </location>
</feature>
<evidence type="ECO:0000256" key="1">
    <source>
        <dbReference type="SAM" id="Phobius"/>
    </source>
</evidence>
<feature type="transmembrane region" description="Helical" evidence="1">
    <location>
        <begin position="77"/>
        <end position="95"/>
    </location>
</feature>
<dbReference type="Proteomes" id="UP001501074">
    <property type="component" value="Unassembled WGS sequence"/>
</dbReference>
<feature type="transmembrane region" description="Helical" evidence="1">
    <location>
        <begin position="223"/>
        <end position="246"/>
    </location>
</feature>
<feature type="transmembrane region" description="Helical" evidence="1">
    <location>
        <begin position="107"/>
        <end position="126"/>
    </location>
</feature>
<feature type="transmembrane region" description="Helical" evidence="1">
    <location>
        <begin position="132"/>
        <end position="151"/>
    </location>
</feature>
<keyword evidence="1" id="KW-1133">Transmembrane helix</keyword>
<feature type="transmembrane region" description="Helical" evidence="1">
    <location>
        <begin position="290"/>
        <end position="312"/>
    </location>
</feature>
<feature type="transmembrane region" description="Helical" evidence="1">
    <location>
        <begin position="52"/>
        <end position="71"/>
    </location>
</feature>
<accession>A0ABP7AHD2</accession>
<keyword evidence="3" id="KW-1185">Reference proteome</keyword>
<keyword evidence="1" id="KW-0812">Transmembrane</keyword>
<comment type="caution">
    <text evidence="2">The sequence shown here is derived from an EMBL/GenBank/DDBJ whole genome shotgun (WGS) entry which is preliminary data.</text>
</comment>
<feature type="transmembrane region" description="Helical" evidence="1">
    <location>
        <begin position="163"/>
        <end position="189"/>
    </location>
</feature>